<dbReference type="PANTHER" id="PTHR46773">
    <property type="match status" value="1"/>
</dbReference>
<organism evidence="1">
    <name type="scientific">Sesamum angustifolium</name>
    <dbReference type="NCBI Taxonomy" id="2727405"/>
    <lineage>
        <taxon>Eukaryota</taxon>
        <taxon>Viridiplantae</taxon>
        <taxon>Streptophyta</taxon>
        <taxon>Embryophyta</taxon>
        <taxon>Tracheophyta</taxon>
        <taxon>Spermatophyta</taxon>
        <taxon>Magnoliopsida</taxon>
        <taxon>eudicotyledons</taxon>
        <taxon>Gunneridae</taxon>
        <taxon>Pentapetalae</taxon>
        <taxon>asterids</taxon>
        <taxon>lamiids</taxon>
        <taxon>Lamiales</taxon>
        <taxon>Pedaliaceae</taxon>
        <taxon>Sesamum</taxon>
    </lineage>
</organism>
<sequence length="451" mass="51112">MGRTAVGKHKTTKFVFALVGILGLFLISDLLWASSSSSSSTWVLQKSNNIILPNPLKDKPKQDNKDISGRVLSATFADLPAPELKWEKMAPAPVPRLDGAAIQIKNLLYVFAGYGTIDYVHSHVDIYNFTDNTWGGRFDMPKEMAHSHLGMVTDGRYIYVVTGQYGPQCRGLQHTHSYWIQRQSSGGACRLYQSQGMKPVSVCRFWYLPVVLVNSSMINHWLFRCPYVRLVSCWNWYAPATQLWRGRLHVMGGSKENRHTPALEHWSIAVKDGKVLEKEWRNEIPIPRGGPHRACVVFNDRLYAIGGQEGDFMAKPGSPIFKCSRRNEVVFADVYMLDDDMKWKVLPPMPKADSHIEFAWAIVNSSIIIAGGTTEKHPVTKKMILVGEIFQFDFNTLKWSVIGKLPYRVKTTLVGFWDGMLYFTSGQRDRGPDDPAPKKVIGEMWRTKITL</sequence>
<dbReference type="AlphaFoldDB" id="A0AAW2LK35"/>
<dbReference type="PANTHER" id="PTHR46773:SF5">
    <property type="entry name" value="OS04G0487100 PROTEIN"/>
    <property type="match status" value="1"/>
</dbReference>
<dbReference type="SUPFAM" id="SSF117281">
    <property type="entry name" value="Kelch motif"/>
    <property type="match status" value="2"/>
</dbReference>
<protein>
    <submittedName>
        <fullName evidence="1">Kelch repeat-containing protein</fullName>
    </submittedName>
</protein>
<reference evidence="1" key="2">
    <citation type="journal article" date="2024" name="Plant">
        <title>Genomic evolution and insights into agronomic trait innovations of Sesamum species.</title>
        <authorList>
            <person name="Miao H."/>
            <person name="Wang L."/>
            <person name="Qu L."/>
            <person name="Liu H."/>
            <person name="Sun Y."/>
            <person name="Le M."/>
            <person name="Wang Q."/>
            <person name="Wei S."/>
            <person name="Zheng Y."/>
            <person name="Lin W."/>
            <person name="Duan Y."/>
            <person name="Cao H."/>
            <person name="Xiong S."/>
            <person name="Wang X."/>
            <person name="Wei L."/>
            <person name="Li C."/>
            <person name="Ma Q."/>
            <person name="Ju M."/>
            <person name="Zhao R."/>
            <person name="Li G."/>
            <person name="Mu C."/>
            <person name="Tian Q."/>
            <person name="Mei H."/>
            <person name="Zhang T."/>
            <person name="Gao T."/>
            <person name="Zhang H."/>
        </authorList>
    </citation>
    <scope>NUCLEOTIDE SEQUENCE</scope>
    <source>
        <strain evidence="1">G01</strain>
    </source>
</reference>
<accession>A0AAW2LK35</accession>
<dbReference type="InterPro" id="IPR015915">
    <property type="entry name" value="Kelch-typ_b-propeller"/>
</dbReference>
<evidence type="ECO:0000313" key="1">
    <source>
        <dbReference type="EMBL" id="KAL0319534.1"/>
    </source>
</evidence>
<dbReference type="InterPro" id="IPR053256">
    <property type="entry name" value="Kelch_repeat-containing"/>
</dbReference>
<gene>
    <name evidence="1" type="ORF">Sangu_2109600</name>
</gene>
<dbReference type="Gene3D" id="2.120.10.80">
    <property type="entry name" value="Kelch-type beta propeller"/>
    <property type="match status" value="2"/>
</dbReference>
<comment type="caution">
    <text evidence="1">The sequence shown here is derived from an EMBL/GenBank/DDBJ whole genome shotgun (WGS) entry which is preliminary data.</text>
</comment>
<dbReference type="EMBL" id="JACGWK010000013">
    <property type="protein sequence ID" value="KAL0319534.1"/>
    <property type="molecule type" value="Genomic_DNA"/>
</dbReference>
<proteinExistence type="predicted"/>
<reference evidence="1" key="1">
    <citation type="submission" date="2020-06" db="EMBL/GenBank/DDBJ databases">
        <authorList>
            <person name="Li T."/>
            <person name="Hu X."/>
            <person name="Zhang T."/>
            <person name="Song X."/>
            <person name="Zhang H."/>
            <person name="Dai N."/>
            <person name="Sheng W."/>
            <person name="Hou X."/>
            <person name="Wei L."/>
        </authorList>
    </citation>
    <scope>NUCLEOTIDE SEQUENCE</scope>
    <source>
        <strain evidence="1">G01</strain>
        <tissue evidence="1">Leaf</tissue>
    </source>
</reference>
<name>A0AAW2LK35_9LAMI</name>